<comment type="caution">
    <text evidence="1">The sequence shown here is derived from an EMBL/GenBank/DDBJ whole genome shotgun (WGS) entry which is preliminary data.</text>
</comment>
<dbReference type="EMBL" id="JBGFUD010021245">
    <property type="protein sequence ID" value="MFH4984787.1"/>
    <property type="molecule type" value="Genomic_DNA"/>
</dbReference>
<evidence type="ECO:0000313" key="2">
    <source>
        <dbReference type="Proteomes" id="UP001608902"/>
    </source>
</evidence>
<dbReference type="Proteomes" id="UP001608902">
    <property type="component" value="Unassembled WGS sequence"/>
</dbReference>
<name>A0ABD6F4F4_9BILA</name>
<dbReference type="AlphaFoldDB" id="A0ABD6F4F4"/>
<organism evidence="1 2">
    <name type="scientific">Gnathostoma spinigerum</name>
    <dbReference type="NCBI Taxonomy" id="75299"/>
    <lineage>
        <taxon>Eukaryota</taxon>
        <taxon>Metazoa</taxon>
        <taxon>Ecdysozoa</taxon>
        <taxon>Nematoda</taxon>
        <taxon>Chromadorea</taxon>
        <taxon>Rhabditida</taxon>
        <taxon>Spirurina</taxon>
        <taxon>Gnathostomatomorpha</taxon>
        <taxon>Gnathostomatoidea</taxon>
        <taxon>Gnathostomatidae</taxon>
        <taxon>Gnathostoma</taxon>
    </lineage>
</organism>
<keyword evidence="2" id="KW-1185">Reference proteome</keyword>
<gene>
    <name evidence="1" type="ORF">AB6A40_011496</name>
</gene>
<proteinExistence type="predicted"/>
<reference evidence="1 2" key="1">
    <citation type="submission" date="2024-08" db="EMBL/GenBank/DDBJ databases">
        <title>Gnathostoma spinigerum genome.</title>
        <authorList>
            <person name="Gonzalez-Bertolin B."/>
            <person name="Monzon S."/>
            <person name="Zaballos A."/>
            <person name="Jimenez P."/>
            <person name="Dekumyoy P."/>
            <person name="Varona S."/>
            <person name="Cuesta I."/>
            <person name="Sumanam S."/>
            <person name="Adisakwattana P."/>
            <person name="Gasser R.B."/>
            <person name="Hernandez-Gonzalez A."/>
            <person name="Young N.D."/>
            <person name="Perteguer M.J."/>
        </authorList>
    </citation>
    <scope>NUCLEOTIDE SEQUENCE [LARGE SCALE GENOMIC DNA]</scope>
    <source>
        <strain evidence="1">AL3</strain>
        <tissue evidence="1">Liver</tissue>
    </source>
</reference>
<protein>
    <submittedName>
        <fullName evidence="1">Uncharacterized protein</fullName>
    </submittedName>
</protein>
<accession>A0ABD6F4F4</accession>
<sequence length="73" mass="8035">MKMSNKFILTPPAPNCPPFTANLKGQGEGYPFLVDPSRAQIVREWESRLGDFGVISPNVTTLRALGSDEWAIT</sequence>
<evidence type="ECO:0000313" key="1">
    <source>
        <dbReference type="EMBL" id="MFH4984787.1"/>
    </source>
</evidence>